<dbReference type="Proteomes" id="UP000366872">
    <property type="component" value="Unassembled WGS sequence"/>
</dbReference>
<proteinExistence type="predicted"/>
<evidence type="ECO:0000256" key="1">
    <source>
        <dbReference type="SAM" id="MobiDB-lite"/>
    </source>
</evidence>
<name>A0A6C2TYC3_PONDE</name>
<dbReference type="EMBL" id="CAAHFG010000001">
    <property type="protein sequence ID" value="VGO12454.1"/>
    <property type="molecule type" value="Genomic_DNA"/>
</dbReference>
<dbReference type="AlphaFoldDB" id="A0A6C2TYC3"/>
<reference evidence="3 4" key="1">
    <citation type="submission" date="2019-04" db="EMBL/GenBank/DDBJ databases">
        <authorList>
            <person name="Van Vliet M D."/>
        </authorList>
    </citation>
    <scope>NUCLEOTIDE SEQUENCE [LARGE SCALE GENOMIC DNA]</scope>
    <source>
        <strain evidence="3 4">F1</strain>
    </source>
</reference>
<feature type="signal peptide" evidence="2">
    <location>
        <begin position="1"/>
        <end position="19"/>
    </location>
</feature>
<keyword evidence="4" id="KW-1185">Reference proteome</keyword>
<organism evidence="3 4">
    <name type="scientific">Pontiella desulfatans</name>
    <dbReference type="NCBI Taxonomy" id="2750659"/>
    <lineage>
        <taxon>Bacteria</taxon>
        <taxon>Pseudomonadati</taxon>
        <taxon>Kiritimatiellota</taxon>
        <taxon>Kiritimatiellia</taxon>
        <taxon>Kiritimatiellales</taxon>
        <taxon>Pontiellaceae</taxon>
        <taxon>Pontiella</taxon>
    </lineage>
</organism>
<evidence type="ECO:0008006" key="5">
    <source>
        <dbReference type="Google" id="ProtNLM"/>
    </source>
</evidence>
<sequence length="221" mass="23753">MKRTILGITAICACGLAMAEEKTTTAATETTNAPAATEQAGTPVAKAPAKPASFMAAANKYFSLSYGYVTTNYEDVDKDIDGWRINGVFEMNPTGGPLLHGFAIGYMETSAERTSNAQTVKYEVKTIPIYYAPKIILGKKAVKVFAKGALGCHFSDYTRSGTLDSGSADEFGFYGGGSLGAMLVLKDKFFANIEYEWAYMSNTYFQDGLVESAMVGIGMKF</sequence>
<feature type="chain" id="PRO_5025519935" description="Outer membrane protein beta-barrel domain-containing protein" evidence="2">
    <location>
        <begin position="20"/>
        <end position="221"/>
    </location>
</feature>
<protein>
    <recommendedName>
        <fullName evidence="5">Outer membrane protein beta-barrel domain-containing protein</fullName>
    </recommendedName>
</protein>
<evidence type="ECO:0000313" key="3">
    <source>
        <dbReference type="EMBL" id="VGO12454.1"/>
    </source>
</evidence>
<evidence type="ECO:0000313" key="4">
    <source>
        <dbReference type="Proteomes" id="UP000366872"/>
    </source>
</evidence>
<evidence type="ECO:0000256" key="2">
    <source>
        <dbReference type="SAM" id="SignalP"/>
    </source>
</evidence>
<keyword evidence="2" id="KW-0732">Signal</keyword>
<dbReference type="SUPFAM" id="SSF56925">
    <property type="entry name" value="OMPA-like"/>
    <property type="match status" value="1"/>
</dbReference>
<dbReference type="InterPro" id="IPR011250">
    <property type="entry name" value="OMP/PagP_B-barrel"/>
</dbReference>
<feature type="region of interest" description="Disordered" evidence="1">
    <location>
        <begin position="25"/>
        <end position="44"/>
    </location>
</feature>
<accession>A0A6C2TYC3</accession>
<dbReference type="RefSeq" id="WP_136078119.1">
    <property type="nucleotide sequence ID" value="NZ_CAAHFG010000001.1"/>
</dbReference>
<gene>
    <name evidence="3" type="ORF">PDESU_01007</name>
</gene>